<dbReference type="Proteomes" id="UP000670092">
    <property type="component" value="Unassembled WGS sequence"/>
</dbReference>
<gene>
    <name evidence="2" type="ORF">I7I52_01982</name>
</gene>
<dbReference type="EMBL" id="JAEVHI010000001">
    <property type="protein sequence ID" value="KAG5303849.1"/>
    <property type="molecule type" value="Genomic_DNA"/>
</dbReference>
<sequence>MKTPQPASCSTLYSPISSASLPNSSWTRSFIIIFLPITILIFLFTTRPAPVTIPLATRIIILLFFILSILQLSLRLNQFRFLLLALTRMICSTISTSIPALHAVDVKSLGPTRFSQTGILQAVLFDISVNTRVIRLVDHGQLEFLHLVWLCGRTSSDV</sequence>
<organism evidence="2 3">
    <name type="scientific">Ajellomyces capsulatus</name>
    <name type="common">Darling's disease fungus</name>
    <name type="synonym">Histoplasma capsulatum</name>
    <dbReference type="NCBI Taxonomy" id="5037"/>
    <lineage>
        <taxon>Eukaryota</taxon>
        <taxon>Fungi</taxon>
        <taxon>Dikarya</taxon>
        <taxon>Ascomycota</taxon>
        <taxon>Pezizomycotina</taxon>
        <taxon>Eurotiomycetes</taxon>
        <taxon>Eurotiomycetidae</taxon>
        <taxon>Onygenales</taxon>
        <taxon>Ajellomycetaceae</taxon>
        <taxon>Histoplasma</taxon>
    </lineage>
</organism>
<proteinExistence type="predicted"/>
<evidence type="ECO:0000313" key="3">
    <source>
        <dbReference type="Proteomes" id="UP000670092"/>
    </source>
</evidence>
<name>A0A8H7Z476_AJECA</name>
<evidence type="ECO:0000313" key="2">
    <source>
        <dbReference type="EMBL" id="KAG5303849.1"/>
    </source>
</evidence>
<feature type="transmembrane region" description="Helical" evidence="1">
    <location>
        <begin position="55"/>
        <end position="74"/>
    </location>
</feature>
<reference evidence="2 3" key="1">
    <citation type="submission" date="2021-01" db="EMBL/GenBank/DDBJ databases">
        <title>Chromosome-level genome assembly of a human fungal pathogen reveals clustering of transcriptionally co-regulated genes.</title>
        <authorList>
            <person name="Voorhies M."/>
            <person name="Cohen S."/>
            <person name="Shea T.P."/>
            <person name="Petrus S."/>
            <person name="Munoz J.F."/>
            <person name="Poplawski S."/>
            <person name="Goldman W.E."/>
            <person name="Michael T."/>
            <person name="Cuomo C.A."/>
            <person name="Sil A."/>
            <person name="Beyhan S."/>
        </authorList>
    </citation>
    <scope>NUCLEOTIDE SEQUENCE [LARGE SCALE GENOMIC DNA]</scope>
    <source>
        <strain evidence="2 3">G184AR</strain>
    </source>
</reference>
<keyword evidence="1" id="KW-1133">Transmembrane helix</keyword>
<keyword evidence="1" id="KW-0812">Transmembrane</keyword>
<dbReference type="AlphaFoldDB" id="A0A8H7Z476"/>
<accession>A0A8H7Z476</accession>
<protein>
    <submittedName>
        <fullName evidence="2">Uncharacterized protein</fullName>
    </submittedName>
</protein>
<keyword evidence="1" id="KW-0472">Membrane</keyword>
<evidence type="ECO:0000256" key="1">
    <source>
        <dbReference type="SAM" id="Phobius"/>
    </source>
</evidence>
<feature type="transmembrane region" description="Helical" evidence="1">
    <location>
        <begin position="25"/>
        <end position="43"/>
    </location>
</feature>
<dbReference type="VEuPathDB" id="FungiDB:I7I52_01982"/>
<comment type="caution">
    <text evidence="2">The sequence shown here is derived from an EMBL/GenBank/DDBJ whole genome shotgun (WGS) entry which is preliminary data.</text>
</comment>